<name>A0A412IZY9_9FIRM</name>
<proteinExistence type="predicted"/>
<feature type="binding site" evidence="2">
    <location>
        <begin position="213"/>
        <end position="215"/>
    </location>
    <ligand>
        <name>dihydroxyacetone phosphate</name>
        <dbReference type="ChEBI" id="CHEBI:57642"/>
    </ligand>
</feature>
<feature type="binding site" evidence="3">
    <location>
        <position position="139"/>
    </location>
    <ligand>
        <name>Zn(2+)</name>
        <dbReference type="ChEBI" id="CHEBI:29105"/>
        <label>2</label>
    </ligand>
</feature>
<dbReference type="PANTHER" id="PTHR30304">
    <property type="entry name" value="D-TAGATOSE-1,6-BISPHOSPHATE ALDOLASE"/>
    <property type="match status" value="1"/>
</dbReference>
<protein>
    <submittedName>
        <fullName evidence="4">Class II fructose-bisphosphate aldolase</fullName>
    </submittedName>
</protein>
<evidence type="ECO:0000313" key="5">
    <source>
        <dbReference type="Proteomes" id="UP000285274"/>
    </source>
</evidence>
<comment type="caution">
    <text evidence="4">The sequence shown here is derived from an EMBL/GenBank/DDBJ whole genome shotgun (WGS) entry which is preliminary data.</text>
</comment>
<dbReference type="InterPro" id="IPR050246">
    <property type="entry name" value="Class_II_FBP_aldolase"/>
</dbReference>
<dbReference type="GO" id="GO:0016832">
    <property type="term" value="F:aldehyde-lyase activity"/>
    <property type="evidence" value="ECO:0007669"/>
    <property type="project" value="InterPro"/>
</dbReference>
<sequence>MFINHEKLTLVTMKAILLHAKENNYGVTAPNIQNEDMARAVVRVAEKCNAPMIIDINSWVHPDIPWLVNFCRDLAIRSTVPIAINLDHGKNYHDMILGIRSGFTSIMVDRSSLPYEENVAQTKEVVKMCHELNISVEAELGHVGQGEQYDTDGISNLTVPEEASQFIKETGVDCLAVAIGTAHGRYSGIPHIDFDRLAKIVELCPDTPLVLHGGSGTGDANLKKAVHSGIQKVNLATELVVAGRDTLAEFIQNPKFDKWELMPSFIKGYSDKLEHYVRLFDQADKAW</sequence>
<dbReference type="CDD" id="cd00947">
    <property type="entry name" value="TBP_aldolase_IIB"/>
    <property type="match status" value="1"/>
</dbReference>
<dbReference type="InterPro" id="IPR013785">
    <property type="entry name" value="Aldolase_TIM"/>
</dbReference>
<gene>
    <name evidence="4" type="ORF">DWX92_07525</name>
</gene>
<dbReference type="Pfam" id="PF01116">
    <property type="entry name" value="F_bP_aldolase"/>
    <property type="match status" value="1"/>
</dbReference>
<feature type="binding site" evidence="3">
    <location>
        <position position="88"/>
    </location>
    <ligand>
        <name>Zn(2+)</name>
        <dbReference type="ChEBI" id="CHEBI:29105"/>
        <label>1</label>
        <note>catalytic</note>
    </ligand>
</feature>
<feature type="binding site" evidence="2">
    <location>
        <position position="184"/>
    </location>
    <ligand>
        <name>dihydroxyacetone phosphate</name>
        <dbReference type="ChEBI" id="CHEBI:57642"/>
    </ligand>
</feature>
<evidence type="ECO:0000256" key="1">
    <source>
        <dbReference type="PIRSR" id="PIRSR001359-1"/>
    </source>
</evidence>
<dbReference type="AlphaFoldDB" id="A0A412IZY9"/>
<evidence type="ECO:0000313" key="4">
    <source>
        <dbReference type="EMBL" id="RGS45679.1"/>
    </source>
</evidence>
<dbReference type="NCBIfam" id="TIGR00167">
    <property type="entry name" value="cbbA"/>
    <property type="match status" value="1"/>
</dbReference>
<feature type="binding site" evidence="3">
    <location>
        <position position="109"/>
    </location>
    <ligand>
        <name>Zn(2+)</name>
        <dbReference type="ChEBI" id="CHEBI:29105"/>
        <label>2</label>
    </ligand>
</feature>
<dbReference type="SUPFAM" id="SSF51569">
    <property type="entry name" value="Aldolase"/>
    <property type="match status" value="1"/>
</dbReference>
<dbReference type="GO" id="GO:0008270">
    <property type="term" value="F:zinc ion binding"/>
    <property type="evidence" value="ECO:0007669"/>
    <property type="project" value="InterPro"/>
</dbReference>
<dbReference type="PANTHER" id="PTHR30304:SF0">
    <property type="entry name" value="D-TAGATOSE-1,6-BISPHOSPHATE ALDOLASE SUBUNIT GATY-RELATED"/>
    <property type="match status" value="1"/>
</dbReference>
<reference evidence="4 5" key="1">
    <citation type="submission" date="2018-08" db="EMBL/GenBank/DDBJ databases">
        <title>A genome reference for cultivated species of the human gut microbiota.</title>
        <authorList>
            <person name="Zou Y."/>
            <person name="Xue W."/>
            <person name="Luo G."/>
        </authorList>
    </citation>
    <scope>NUCLEOTIDE SEQUENCE [LARGE SCALE GENOMIC DNA]</scope>
    <source>
        <strain evidence="4 5">AF22-10AC</strain>
    </source>
</reference>
<evidence type="ECO:0000256" key="2">
    <source>
        <dbReference type="PIRSR" id="PIRSR001359-2"/>
    </source>
</evidence>
<feature type="binding site" evidence="3">
    <location>
        <position position="183"/>
    </location>
    <ligand>
        <name>Zn(2+)</name>
        <dbReference type="ChEBI" id="CHEBI:29105"/>
        <label>1</label>
        <note>catalytic</note>
    </ligand>
</feature>
<comment type="cofactor">
    <cofactor evidence="3">
        <name>Zn(2+)</name>
        <dbReference type="ChEBI" id="CHEBI:29105"/>
    </cofactor>
    <text evidence="3">Binds 2 Zn(2+) ions per subunit. One is catalytic and the other provides a structural contribution.</text>
</comment>
<keyword evidence="3" id="KW-0862">Zinc</keyword>
<dbReference type="Gene3D" id="3.20.20.70">
    <property type="entry name" value="Aldolase class I"/>
    <property type="match status" value="1"/>
</dbReference>
<dbReference type="InterPro" id="IPR000771">
    <property type="entry name" value="FBA_II"/>
</dbReference>
<dbReference type="Proteomes" id="UP000285274">
    <property type="component" value="Unassembled WGS sequence"/>
</dbReference>
<keyword evidence="3" id="KW-0479">Metal-binding</keyword>
<feature type="binding site" evidence="3">
    <location>
        <position position="212"/>
    </location>
    <ligand>
        <name>Zn(2+)</name>
        <dbReference type="ChEBI" id="CHEBI:29105"/>
        <label>1</label>
        <note>catalytic</note>
    </ligand>
</feature>
<evidence type="ECO:0000256" key="3">
    <source>
        <dbReference type="PIRSR" id="PIRSR001359-3"/>
    </source>
</evidence>
<dbReference type="GO" id="GO:0005975">
    <property type="term" value="P:carbohydrate metabolic process"/>
    <property type="evidence" value="ECO:0007669"/>
    <property type="project" value="InterPro"/>
</dbReference>
<accession>A0A412IZY9</accession>
<dbReference type="EMBL" id="QRVM01000033">
    <property type="protein sequence ID" value="RGS45679.1"/>
    <property type="molecule type" value="Genomic_DNA"/>
</dbReference>
<feature type="binding site" evidence="2">
    <location>
        <begin position="234"/>
        <end position="237"/>
    </location>
    <ligand>
        <name>dihydroxyacetone phosphate</name>
        <dbReference type="ChEBI" id="CHEBI:57642"/>
    </ligand>
</feature>
<feature type="active site" description="Proton donor" evidence="1">
    <location>
        <position position="87"/>
    </location>
</feature>
<dbReference type="PIRSF" id="PIRSF001359">
    <property type="entry name" value="F_bP_aldolase_II"/>
    <property type="match status" value="1"/>
</dbReference>
<organism evidence="4 5">
    <name type="scientific">Holdemanella biformis</name>
    <dbReference type="NCBI Taxonomy" id="1735"/>
    <lineage>
        <taxon>Bacteria</taxon>
        <taxon>Bacillati</taxon>
        <taxon>Bacillota</taxon>
        <taxon>Erysipelotrichia</taxon>
        <taxon>Erysipelotrichales</taxon>
        <taxon>Erysipelotrichaceae</taxon>
        <taxon>Holdemanella</taxon>
    </lineage>
</organism>